<evidence type="ECO:0000313" key="7">
    <source>
        <dbReference type="EMBL" id="OAF70497.1"/>
    </source>
</evidence>
<proteinExistence type="inferred from homology"/>
<reference evidence="7 8" key="1">
    <citation type="submission" date="2016-04" db="EMBL/GenBank/DDBJ databases">
        <title>The genome of Intoshia linei affirms orthonectids as highly simplified spiralians.</title>
        <authorList>
            <person name="Mikhailov K.V."/>
            <person name="Slusarev G.S."/>
            <person name="Nikitin M.A."/>
            <person name="Logacheva M.D."/>
            <person name="Penin A."/>
            <person name="Aleoshin V."/>
            <person name="Panchin Y.V."/>
        </authorList>
    </citation>
    <scope>NUCLEOTIDE SEQUENCE [LARGE SCALE GENOMIC DNA]</scope>
    <source>
        <strain evidence="7">Intl2013</strain>
        <tissue evidence="7">Whole animal</tissue>
    </source>
</reference>
<dbReference type="AlphaFoldDB" id="A0A177B869"/>
<evidence type="ECO:0000313" key="8">
    <source>
        <dbReference type="Proteomes" id="UP000078046"/>
    </source>
</evidence>
<evidence type="ECO:0000256" key="4">
    <source>
        <dbReference type="ARBA" id="ARBA00022989"/>
    </source>
</evidence>
<feature type="transmembrane region" description="Helical" evidence="6">
    <location>
        <begin position="178"/>
        <end position="198"/>
    </location>
</feature>
<evidence type="ECO:0000256" key="5">
    <source>
        <dbReference type="ARBA" id="ARBA00023136"/>
    </source>
</evidence>
<evidence type="ECO:0000256" key="3">
    <source>
        <dbReference type="ARBA" id="ARBA00022692"/>
    </source>
</evidence>
<feature type="transmembrane region" description="Helical" evidence="6">
    <location>
        <begin position="101"/>
        <end position="124"/>
    </location>
</feature>
<evidence type="ECO:0000256" key="6">
    <source>
        <dbReference type="SAM" id="Phobius"/>
    </source>
</evidence>
<dbReference type="Pfam" id="PF05216">
    <property type="entry name" value="UNC-50"/>
    <property type="match status" value="1"/>
</dbReference>
<name>A0A177B869_9BILA</name>
<gene>
    <name evidence="7" type="ORF">A3Q56_01743</name>
</gene>
<protein>
    <submittedName>
        <fullName evidence="7">Protein unc-50</fullName>
    </submittedName>
</protein>
<dbReference type="EMBL" id="LWCA01000142">
    <property type="protein sequence ID" value="OAF70497.1"/>
    <property type="molecule type" value="Genomic_DNA"/>
</dbReference>
<comment type="caution">
    <text evidence="7">The sequence shown here is derived from an EMBL/GenBank/DDBJ whole genome shotgun (WGS) entry which is preliminary data.</text>
</comment>
<comment type="subcellular location">
    <subcellularLocation>
        <location evidence="1">Membrane</location>
        <topology evidence="1">Multi-pass membrane protein</topology>
    </subcellularLocation>
</comment>
<keyword evidence="5 6" id="KW-0472">Membrane</keyword>
<dbReference type="OrthoDB" id="10027013at2759"/>
<dbReference type="Proteomes" id="UP000078046">
    <property type="component" value="Unassembled WGS sequence"/>
</dbReference>
<dbReference type="InterPro" id="IPR007881">
    <property type="entry name" value="UNC-50"/>
</dbReference>
<keyword evidence="3 6" id="KW-0812">Transmembrane</keyword>
<feature type="transmembrane region" description="Helical" evidence="6">
    <location>
        <begin position="144"/>
        <end position="166"/>
    </location>
</feature>
<sequence length="227" mass="27148">MLCFNNVEYSAEHKFKRFFSRMLNFRQMDLEYACWQSWILITNPQKMYRIFDARKASKNQFARDDPSFFLLSTLILIVLDLMSIIIIKICFLSSFLIIPWFIYNVVFMYAFAGIIAATFFWFFLNYTVLPQYSEQIEWAYCFDVHLNSIFPCMVARSVIVKPLYLIIQYITDLHNKNYLTVFTLNTTCLLCVFYYLYISYIGYRMLLNRCAPAKIENDLYSISQRVS</sequence>
<dbReference type="PANTHER" id="PTHR12841:SF6">
    <property type="entry name" value="PROTEIN UNC-50 HOMOLOG"/>
    <property type="match status" value="1"/>
</dbReference>
<evidence type="ECO:0000256" key="2">
    <source>
        <dbReference type="ARBA" id="ARBA00006293"/>
    </source>
</evidence>
<accession>A0A177B869</accession>
<evidence type="ECO:0000256" key="1">
    <source>
        <dbReference type="ARBA" id="ARBA00004141"/>
    </source>
</evidence>
<organism evidence="7 8">
    <name type="scientific">Intoshia linei</name>
    <dbReference type="NCBI Taxonomy" id="1819745"/>
    <lineage>
        <taxon>Eukaryota</taxon>
        <taxon>Metazoa</taxon>
        <taxon>Spiralia</taxon>
        <taxon>Lophotrochozoa</taxon>
        <taxon>Mesozoa</taxon>
        <taxon>Orthonectida</taxon>
        <taxon>Rhopaluridae</taxon>
        <taxon>Intoshia</taxon>
    </lineage>
</organism>
<comment type="similarity">
    <text evidence="2">Belongs to the unc-50 family.</text>
</comment>
<feature type="transmembrane region" description="Helical" evidence="6">
    <location>
        <begin position="68"/>
        <end position="89"/>
    </location>
</feature>
<keyword evidence="8" id="KW-1185">Reference proteome</keyword>
<dbReference type="PANTHER" id="PTHR12841">
    <property type="entry name" value="PROTEIN UNC-50 HOMOLOG"/>
    <property type="match status" value="1"/>
</dbReference>
<dbReference type="GO" id="GO:0000139">
    <property type="term" value="C:Golgi membrane"/>
    <property type="evidence" value="ECO:0007669"/>
    <property type="project" value="TreeGrafter"/>
</dbReference>
<keyword evidence="4 6" id="KW-1133">Transmembrane helix</keyword>